<dbReference type="Pfam" id="PF08907">
    <property type="entry name" value="DUF1853"/>
    <property type="match status" value="1"/>
</dbReference>
<keyword evidence="2" id="KW-1185">Reference proteome</keyword>
<organism evidence="1 2">
    <name type="scientific">Parahaliea mediterranea</name>
    <dbReference type="NCBI Taxonomy" id="651086"/>
    <lineage>
        <taxon>Bacteria</taxon>
        <taxon>Pseudomonadati</taxon>
        <taxon>Pseudomonadota</taxon>
        <taxon>Gammaproteobacteria</taxon>
        <taxon>Cellvibrionales</taxon>
        <taxon>Halieaceae</taxon>
        <taxon>Parahaliea</taxon>
    </lineage>
</organism>
<evidence type="ECO:0000313" key="1">
    <source>
        <dbReference type="EMBL" id="MBN7797994.1"/>
    </source>
</evidence>
<protein>
    <submittedName>
        <fullName evidence="1">DUF1853 family protein</fullName>
    </submittedName>
</protein>
<accession>A0A939DH55</accession>
<evidence type="ECO:0000313" key="2">
    <source>
        <dbReference type="Proteomes" id="UP000664303"/>
    </source>
</evidence>
<dbReference type="RefSeq" id="WP_206561439.1">
    <property type="nucleotide sequence ID" value="NZ_JAFKCZ010000011.1"/>
</dbReference>
<dbReference type="InterPro" id="IPR015003">
    <property type="entry name" value="DUF1853"/>
</dbReference>
<gene>
    <name evidence="1" type="ORF">JYP50_15395</name>
</gene>
<sequence length="303" mass="34814">MPHPFQHACVRDLAWACFSPPLMLSARLGGDGPDAGNADFALTPARQDWLARLDADPAPLREHLARSRSRRLGLYFERLWHFFLARDPAVELLAHNLPVRENGRTLGEFDLLYYCHERRRHCHLELAVKFYLGYSAPGCDTPGASRWRDWLGPNSRDRLDLKLDRLLDHQVRLADHPSARAVLARLGVTDPLREVEMKGYLFRHPRNPLPPPRAFNPALALHSWWRLQELPGALDPSLRYRVLPRLEWLAAARDTVDAMPPPALLQALEDHFREHRQPRLVAALDDSGVEQWRCFVTDASWPD</sequence>
<proteinExistence type="predicted"/>
<reference evidence="1" key="1">
    <citation type="submission" date="2021-02" db="EMBL/GenBank/DDBJ databases">
        <title>PHA producing bacteria isolated from coastal sediment in Guangdong, Shenzhen.</title>
        <authorList>
            <person name="Zheng W."/>
            <person name="Yu S."/>
            <person name="Huang Y."/>
        </authorList>
    </citation>
    <scope>NUCLEOTIDE SEQUENCE</scope>
    <source>
        <strain evidence="1">TN14-10</strain>
    </source>
</reference>
<dbReference type="AlphaFoldDB" id="A0A939DH55"/>
<name>A0A939DH55_9GAMM</name>
<dbReference type="EMBL" id="JAFKCZ010000011">
    <property type="protein sequence ID" value="MBN7797994.1"/>
    <property type="molecule type" value="Genomic_DNA"/>
</dbReference>
<dbReference type="Proteomes" id="UP000664303">
    <property type="component" value="Unassembled WGS sequence"/>
</dbReference>
<comment type="caution">
    <text evidence="1">The sequence shown here is derived from an EMBL/GenBank/DDBJ whole genome shotgun (WGS) entry which is preliminary data.</text>
</comment>